<name>A0A0W0ZB55_LEGSP</name>
<dbReference type="STRING" id="452.Lspi_0050"/>
<reference evidence="3 4" key="1">
    <citation type="submission" date="2015-11" db="EMBL/GenBank/DDBJ databases">
        <title>Genomic analysis of 38 Legionella species identifies large and diverse effector repertoires.</title>
        <authorList>
            <person name="Burstein D."/>
            <person name="Amaro F."/>
            <person name="Zusman T."/>
            <person name="Lifshitz Z."/>
            <person name="Cohen O."/>
            <person name="Gilbert J.A."/>
            <person name="Pupko T."/>
            <person name="Shuman H.A."/>
            <person name="Segal G."/>
        </authorList>
    </citation>
    <scope>NUCLEOTIDE SEQUENCE [LARGE SCALE GENOMIC DNA]</scope>
    <source>
        <strain evidence="3 4">Mt.St.Helens-9</strain>
    </source>
</reference>
<keyword evidence="1" id="KW-1133">Transmembrane helix</keyword>
<dbReference type="Proteomes" id="UP000054877">
    <property type="component" value="Unassembled WGS sequence"/>
</dbReference>
<dbReference type="EMBL" id="LNYX01000001">
    <property type="protein sequence ID" value="KTD66287.1"/>
    <property type="molecule type" value="Genomic_DNA"/>
</dbReference>
<keyword evidence="4" id="KW-1185">Reference proteome</keyword>
<dbReference type="InterPro" id="IPR029058">
    <property type="entry name" value="AB_hydrolase_fold"/>
</dbReference>
<dbReference type="AlphaFoldDB" id="A0A0W0ZB55"/>
<evidence type="ECO:0000313" key="3">
    <source>
        <dbReference type="EMBL" id="KTD66287.1"/>
    </source>
</evidence>
<dbReference type="PANTHER" id="PTHR12277">
    <property type="entry name" value="ALPHA/BETA HYDROLASE DOMAIN-CONTAINING PROTEIN"/>
    <property type="match status" value="1"/>
</dbReference>
<keyword evidence="3" id="KW-0378">Hydrolase</keyword>
<keyword evidence="1" id="KW-0472">Membrane</keyword>
<gene>
    <name evidence="3" type="primary">mhpC_1</name>
    <name evidence="3" type="ORF">Lspi_0050</name>
</gene>
<dbReference type="OrthoDB" id="9798884at2"/>
<feature type="transmembrane region" description="Helical" evidence="1">
    <location>
        <begin position="6"/>
        <end position="22"/>
    </location>
</feature>
<dbReference type="PANTHER" id="PTHR12277:SF81">
    <property type="entry name" value="PROTEIN ABHD13"/>
    <property type="match status" value="1"/>
</dbReference>
<evidence type="ECO:0000259" key="2">
    <source>
        <dbReference type="Pfam" id="PF12146"/>
    </source>
</evidence>
<dbReference type="Gene3D" id="3.40.50.1820">
    <property type="entry name" value="alpha/beta hydrolase"/>
    <property type="match status" value="1"/>
</dbReference>
<dbReference type="Pfam" id="PF12146">
    <property type="entry name" value="Hydrolase_4"/>
    <property type="match status" value="1"/>
</dbReference>
<sequence length="263" mass="29396">MKQLFFAVVFVFLIFLLIIYLLQRHMIYFPAKGMPSRKIFHAEAMQVVKLVTKDGLTLQSWYKAANPGKPTLLFLHGNAGHIGFRMPMANQWLAAGYGVLLLEYRGYGGNPGHPGEQGLYLDGIAAMAFLKEQGVTPSSTVLYGESLGTGVATYLAINYPVCAVILQSPFTSLPALARVHYPWIMIQPWDKFDSLSRIADIQAPLLILHGRNDAIVPYQQGVELFARAREPKLFVELPGKGHNDLWDQTFVNDILRFIKANCT</sequence>
<keyword evidence="1" id="KW-0812">Transmembrane</keyword>
<protein>
    <submittedName>
        <fullName evidence="3">2-hydroxy-6-oxononadienedioate/2-hydroxy-6-oxononatrienedioate hydrolase</fullName>
        <ecNumber evidence="3">3.7.1.14</ecNumber>
    </submittedName>
</protein>
<accession>A0A0W0ZB55</accession>
<proteinExistence type="predicted"/>
<dbReference type="GO" id="GO:0016787">
    <property type="term" value="F:hydrolase activity"/>
    <property type="evidence" value="ECO:0007669"/>
    <property type="project" value="UniProtKB-KW"/>
</dbReference>
<dbReference type="PATRIC" id="fig|452.5.peg.56"/>
<dbReference type="InterPro" id="IPR022742">
    <property type="entry name" value="Hydrolase_4"/>
</dbReference>
<dbReference type="EC" id="3.7.1.14" evidence="3"/>
<evidence type="ECO:0000256" key="1">
    <source>
        <dbReference type="SAM" id="Phobius"/>
    </source>
</evidence>
<evidence type="ECO:0000313" key="4">
    <source>
        <dbReference type="Proteomes" id="UP000054877"/>
    </source>
</evidence>
<feature type="domain" description="Serine aminopeptidase S33" evidence="2">
    <location>
        <begin position="69"/>
        <end position="176"/>
    </location>
</feature>
<comment type="caution">
    <text evidence="3">The sequence shown here is derived from an EMBL/GenBank/DDBJ whole genome shotgun (WGS) entry which is preliminary data.</text>
</comment>
<dbReference type="SUPFAM" id="SSF53474">
    <property type="entry name" value="alpha/beta-Hydrolases"/>
    <property type="match status" value="1"/>
</dbReference>
<organism evidence="3 4">
    <name type="scientific">Legionella spiritensis</name>
    <dbReference type="NCBI Taxonomy" id="452"/>
    <lineage>
        <taxon>Bacteria</taxon>
        <taxon>Pseudomonadati</taxon>
        <taxon>Pseudomonadota</taxon>
        <taxon>Gammaproteobacteria</taxon>
        <taxon>Legionellales</taxon>
        <taxon>Legionellaceae</taxon>
        <taxon>Legionella</taxon>
    </lineage>
</organism>